<dbReference type="EC" id="2.3.1.180" evidence="4"/>
<comment type="caution">
    <text evidence="4">The sequence shown here is derived from an EMBL/GenBank/DDBJ whole genome shotgun (WGS) entry which is preliminary data.</text>
</comment>
<keyword evidence="1 4" id="KW-0808">Transferase</keyword>
<dbReference type="Gene3D" id="3.40.47.10">
    <property type="match status" value="2"/>
</dbReference>
<reference evidence="4 5" key="1">
    <citation type="journal article" date="2018" name="Genome Announc.">
        <title>Draft Genome Sequence of "Candidatus Phycosocius bacilliformis," an Alphaproteobacterial Ectosymbiont of the Hydrocarbon-Producing Green Alga Botryococcus braunii.</title>
        <authorList>
            <person name="Tanabe Y."/>
            <person name="Yamaguchi H."/>
            <person name="Watanabe M.M."/>
        </authorList>
    </citation>
    <scope>NUCLEOTIDE SEQUENCE [LARGE SCALE GENOMIC DNA]</scope>
    <source>
        <strain evidence="4 5">BOTRYCO-2</strain>
    </source>
</reference>
<name>A0A2P2EBA3_9PROT</name>
<evidence type="ECO:0000256" key="2">
    <source>
        <dbReference type="ARBA" id="ARBA00023315"/>
    </source>
</evidence>
<evidence type="ECO:0000313" key="5">
    <source>
        <dbReference type="Proteomes" id="UP000245086"/>
    </source>
</evidence>
<dbReference type="EMBL" id="BFBR01000006">
    <property type="protein sequence ID" value="GBF58331.1"/>
    <property type="molecule type" value="Genomic_DNA"/>
</dbReference>
<gene>
    <name evidence="4" type="primary">fabH_2</name>
    <name evidence="4" type="ORF">PbB2_02011</name>
</gene>
<dbReference type="CDD" id="cd00827">
    <property type="entry name" value="init_cond_enzymes"/>
    <property type="match status" value="1"/>
</dbReference>
<dbReference type="AlphaFoldDB" id="A0A2P2EBA3"/>
<dbReference type="PANTHER" id="PTHR34069:SF2">
    <property type="entry name" value="BETA-KETOACYL-[ACYL-CARRIER-PROTEIN] SYNTHASE III"/>
    <property type="match status" value="1"/>
</dbReference>
<keyword evidence="2 4" id="KW-0012">Acyltransferase</keyword>
<evidence type="ECO:0000313" key="4">
    <source>
        <dbReference type="EMBL" id="GBF58331.1"/>
    </source>
</evidence>
<organism evidence="4 5">
    <name type="scientific">Candidatus Phycosocius bacilliformis</name>
    <dbReference type="NCBI Taxonomy" id="1445552"/>
    <lineage>
        <taxon>Bacteria</taxon>
        <taxon>Pseudomonadati</taxon>
        <taxon>Pseudomonadota</taxon>
        <taxon>Alphaproteobacteria</taxon>
        <taxon>Caulobacterales</taxon>
        <taxon>Caulobacterales incertae sedis</taxon>
        <taxon>Candidatus Phycosocius</taxon>
    </lineage>
</organism>
<protein>
    <submittedName>
        <fullName evidence="4">3-oxoacyl-[acyl-carrier-protein] synthase 3</fullName>
        <ecNumber evidence="4">2.3.1.180</ecNumber>
    </submittedName>
</protein>
<dbReference type="RefSeq" id="WP_108985204.1">
    <property type="nucleotide sequence ID" value="NZ_BFBR01000006.1"/>
</dbReference>
<keyword evidence="5" id="KW-1185">Reference proteome</keyword>
<dbReference type="InterPro" id="IPR016039">
    <property type="entry name" value="Thiolase-like"/>
</dbReference>
<dbReference type="InterPro" id="IPR012340">
    <property type="entry name" value="NA-bd_OB-fold"/>
</dbReference>
<sequence>MIGITAYGAYVPRLRLQKKAMAQANAWLAPNLMGKAKGERSFGNWDEDAITFAVEAARDALGNDDDRSHIKALYFASTTAPFADRLNAGIVQAALTLDATIQAADISGSQKAGLTALAQALCVAQAAPNGAHPAILVAAGDRRVPKAVSAQEFDYGDGGAAMVVGRDQILAEWLGGAASTVDFVDHFRGSDEDFDYHWEERWIRDEGFQKIVPPVLKRALANAGLEPAHIDHFILPSTFKGVAEGLAKKIGLKPEAVVDNLAAQVGETGCAHGLLMLAGVLEKAHPGQTILVAQFGQGCEALVFKVTDEIATFKPAKGLSGWLANRKEETSYMKYLVFNGLVEWDKGMRAEKDNKTALTTLYRYNDGILGLVGGKCKVTGTVQYPRTRISVAPNAPEVDTQEPYKFAERAARILTYSADYLTYSMNPPNHYGQIDFDGGGRIFMDIADVEPGEIDSGTEVRMAFRVKEWDDRRGFTRYFWKAVPVR</sequence>
<dbReference type="SUPFAM" id="SSF50249">
    <property type="entry name" value="Nucleic acid-binding proteins"/>
    <property type="match status" value="1"/>
</dbReference>
<evidence type="ECO:0000259" key="3">
    <source>
        <dbReference type="Pfam" id="PF08541"/>
    </source>
</evidence>
<dbReference type="OrthoDB" id="8771453at2"/>
<dbReference type="Pfam" id="PF08541">
    <property type="entry name" value="ACP_syn_III_C"/>
    <property type="match status" value="1"/>
</dbReference>
<dbReference type="GO" id="GO:0033818">
    <property type="term" value="F:beta-ketoacyl-acyl-carrier-protein synthase III activity"/>
    <property type="evidence" value="ECO:0007669"/>
    <property type="project" value="UniProtKB-EC"/>
</dbReference>
<proteinExistence type="predicted"/>
<dbReference type="Proteomes" id="UP000245086">
    <property type="component" value="Unassembled WGS sequence"/>
</dbReference>
<dbReference type="PANTHER" id="PTHR34069">
    <property type="entry name" value="3-OXOACYL-[ACYL-CARRIER-PROTEIN] SYNTHASE 3"/>
    <property type="match status" value="1"/>
</dbReference>
<accession>A0A2P2EBA3</accession>
<feature type="domain" description="Beta-ketoacyl-[acyl-carrier-protein] synthase III C-terminal" evidence="3">
    <location>
        <begin position="220"/>
        <end position="300"/>
    </location>
</feature>
<dbReference type="SUPFAM" id="SSF53901">
    <property type="entry name" value="Thiolase-like"/>
    <property type="match status" value="2"/>
</dbReference>
<evidence type="ECO:0000256" key="1">
    <source>
        <dbReference type="ARBA" id="ARBA00022679"/>
    </source>
</evidence>
<dbReference type="GO" id="GO:0044550">
    <property type="term" value="P:secondary metabolite biosynthetic process"/>
    <property type="evidence" value="ECO:0007669"/>
    <property type="project" value="TreeGrafter"/>
</dbReference>
<dbReference type="InterPro" id="IPR013747">
    <property type="entry name" value="ACP_syn_III_C"/>
</dbReference>